<dbReference type="PATRIC" id="fig|1196325.3.peg.1386"/>
<organism evidence="1 2">
    <name type="scientific">Pseudomonas putida (strain DOT-T1E)</name>
    <dbReference type="NCBI Taxonomy" id="1196325"/>
    <lineage>
        <taxon>Bacteria</taxon>
        <taxon>Pseudomonadati</taxon>
        <taxon>Pseudomonadota</taxon>
        <taxon>Gammaproteobacteria</taxon>
        <taxon>Pseudomonadales</taxon>
        <taxon>Pseudomonadaceae</taxon>
        <taxon>Pseudomonas</taxon>
    </lineage>
</organism>
<sequence>MADQTQRLEIATVRAEVGSNIVYRFANDAAAAGPIPTESGGIQNLKQVILEIQAEAAEKISISTTIYPTVAAGLGATANQGIFLVQSDDANEIYAVWKNEEGTAVNTGKTALSATAIQTALDASNEAAQAAEDAADVATTRTARYLAPSATPPVVRDDGLPLQVGDVWFNTVDQSEYRYTDNGWRANDSLQAVADLREELEPDQVRKLATYSALRNYTGSYKFVEITQKGIDGLFVALPFDPKDVDDGATKIVSADGLITWVRSFSGAAYASWWGLNGSGDETSKLQQAFDNSGGWLEFEFGKTYRYNPAIGINVSKPLRLVTNGSIFRETAANTDFSFNITASPFHADSMKFEFVGSGNARFNERGVTISGSNIRIGSISITAENSQTGANNSAYCGIKIGPETNDVLSSSVEIGSISSKNWDRPVMFQNLSAWQVGSIDIQVYRRGIYVKDCKYGKILGGSAKGMSPTSTGKAGENAILLESVAADYATEEIRIYGFAGEDSGEHGFRVGGQKIMRNIWHIGCSTRNTGLGYGTAPLPNDDDHGGCGFKALGPTSVPGAMHQGIHYLSCTVENAIIEEGKGFNFAGFNIGKVYGGSIADCSVIPPEGNLSAISCGNGIELIGCENTQVSNPTIISPKFNGILFYDSADSDGQYWGSNNNISVDGGRVRGASVAAVKATAFSKNMRKLAVKGLKVEACAYALNAEKSGSGLFTGCTFDGDCWGVTTELFYGAADWLISGKGEWIGANVVQRGSIFQDWSSKALKQYAASGWISVDGSFTISLADDAFFSWTPKKSDMWVLISTGGTTYYGQLWVRTTSSPASVKVAGGTNLAVMNSALSGTTGVDGNITVGVQSGTLYIENRAGNNQTITITQLG</sequence>
<protein>
    <submittedName>
        <fullName evidence="1">Uncharacterized protein</fullName>
    </submittedName>
</protein>
<dbReference type="AlphaFoldDB" id="I7BSX5"/>
<dbReference type="EMBL" id="CP003734">
    <property type="protein sequence ID" value="AFO47237.1"/>
    <property type="molecule type" value="Genomic_DNA"/>
</dbReference>
<proteinExistence type="predicted"/>
<reference evidence="2" key="1">
    <citation type="journal article" date="2013" name="Microb. Biotechnol.">
        <title>Metabolic potential of the organic-solvent tolerant Pseudomonas putida DOT-T1E deduced from its annotated genome.</title>
        <authorList>
            <person name="Udaondo Z."/>
            <person name="Molina L."/>
            <person name="Daniels C."/>
            <person name="Gomez M.J."/>
            <person name="Molina-Henares M.A."/>
            <person name="Matilla M.A."/>
            <person name="Roca A."/>
            <person name="Fernandez M."/>
            <person name="Duque E."/>
            <person name="Segura A."/>
            <person name="Ramos J.L."/>
        </authorList>
    </citation>
    <scope>NUCLEOTIDE SEQUENCE [LARGE SCALE GENOMIC DNA]</scope>
    <source>
        <strain evidence="2">DOT-T1E</strain>
    </source>
</reference>
<dbReference type="HOGENOM" id="CLU_328135_0_0_6"/>
<gene>
    <name evidence="1" type="ordered locus">T1E_1382</name>
</gene>
<dbReference type="KEGG" id="ppx:T1E_1382"/>
<accession>I7BSX5</accession>
<dbReference type="RefSeq" id="WP_014859773.1">
    <property type="nucleotide sequence ID" value="NC_018220.1"/>
</dbReference>
<evidence type="ECO:0000313" key="2">
    <source>
        <dbReference type="Proteomes" id="UP000006503"/>
    </source>
</evidence>
<dbReference type="Proteomes" id="UP000006503">
    <property type="component" value="Chromosome"/>
</dbReference>
<name>I7BSX5_PSEPT</name>
<evidence type="ECO:0000313" key="1">
    <source>
        <dbReference type="EMBL" id="AFO47237.1"/>
    </source>
</evidence>